<keyword evidence="1" id="KW-0460">Magnesium</keyword>
<sequence>MQREAKSSSPCCCGCPHASETEFYQNADSNPLPQLYFYACGKSRQHPMKGGPFKSTNADAFLIDRQVLGIADGVSSVEAEGYDPARLPVELLTECSLACRSRQQCPSVYDAESENLWAAWGLNHFVPQQFPLHILSRAHASCSSWGATTCVLSILEQNYLWTVNIGDSQALLLRRTNTPPRAVPVDQYSEHELCHSSRSRIGDLSQCGGYQVIHRVSPQQHFFNCPFQLTRMPDVDCSVGEVLRRTAESADVSGHEVQAGDILVMGSDGLFDNLFDEDILQVVNQLCWGRSRPGEIPSTEPHLVAEKLLEMAMDAASAPTGPEKAKLTPYAEGAYIELGKRLYGGKPDDITVVVGYVLDRRQSSEGTEGDASRTAALDPAGRSTSPPADRCSYGIMDISGPVAADKAASRVTNCSTQLYAQRFEHQNGYGAYPGTAGPARAWFTLQPAGSYRGVEQQTFLQSLKESHLSAVPQWDTPYASLAATVASSRRSFPPSTARWPIVAPPACVASVHALPPAFNAAP</sequence>
<dbReference type="GO" id="GO:0004722">
    <property type="term" value="F:protein serine/threonine phosphatase activity"/>
    <property type="evidence" value="ECO:0007669"/>
    <property type="project" value="UniProtKB-EC"/>
</dbReference>
<dbReference type="VEuPathDB" id="ToxoDB:BESB_022310"/>
<dbReference type="Pfam" id="PF00481">
    <property type="entry name" value="PP2C"/>
    <property type="match status" value="1"/>
</dbReference>
<dbReference type="PROSITE" id="PS51746">
    <property type="entry name" value="PPM_2"/>
    <property type="match status" value="1"/>
</dbReference>
<reference evidence="4 5" key="1">
    <citation type="submission" date="2017-09" db="EMBL/GenBank/DDBJ databases">
        <title>Genome sequencing of Besnoitia besnoiti strain Bb-Ger1.</title>
        <authorList>
            <person name="Schares G."/>
            <person name="Venepally P."/>
            <person name="Lorenzi H.A."/>
        </authorList>
    </citation>
    <scope>NUCLEOTIDE SEQUENCE [LARGE SCALE GENOMIC DNA]</scope>
    <source>
        <strain evidence="4 5">Bb-Ger1</strain>
    </source>
</reference>
<dbReference type="OrthoDB" id="10266364at2759"/>
<dbReference type="RefSeq" id="XP_029215748.1">
    <property type="nucleotide sequence ID" value="XM_029360933.1"/>
</dbReference>
<dbReference type="PANTHER" id="PTHR12320:SF1">
    <property type="entry name" value="PROTEIN PHOSPHATASE PTC7 HOMOLOG"/>
    <property type="match status" value="1"/>
</dbReference>
<keyword evidence="1" id="KW-0479">Metal-binding</keyword>
<gene>
    <name evidence="4" type="ORF">BESB_022310</name>
</gene>
<evidence type="ECO:0000313" key="5">
    <source>
        <dbReference type="Proteomes" id="UP000224006"/>
    </source>
</evidence>
<dbReference type="GO" id="GO:0046872">
    <property type="term" value="F:metal ion binding"/>
    <property type="evidence" value="ECO:0007669"/>
    <property type="project" value="UniProtKB-UniRule"/>
</dbReference>
<dbReference type="InterPro" id="IPR036457">
    <property type="entry name" value="PPM-type-like_dom_sf"/>
</dbReference>
<comment type="caution">
    <text evidence="4">The sequence shown here is derived from an EMBL/GenBank/DDBJ whole genome shotgun (WGS) entry which is preliminary data.</text>
</comment>
<dbReference type="EC" id="3.1.3.16" evidence="1"/>
<dbReference type="SMART" id="SM00332">
    <property type="entry name" value="PP2Cc"/>
    <property type="match status" value="1"/>
</dbReference>
<keyword evidence="1" id="KW-0464">Manganese</keyword>
<evidence type="ECO:0000259" key="3">
    <source>
        <dbReference type="PROSITE" id="PS51746"/>
    </source>
</evidence>
<dbReference type="Proteomes" id="UP000224006">
    <property type="component" value="Chromosome XII"/>
</dbReference>
<comment type="cofactor">
    <cofactor evidence="1">
        <name>Mg(2+)</name>
        <dbReference type="ChEBI" id="CHEBI:18420"/>
    </cofactor>
</comment>
<feature type="region of interest" description="Disordered" evidence="2">
    <location>
        <begin position="363"/>
        <end position="389"/>
    </location>
</feature>
<comment type="catalytic activity">
    <reaction evidence="1">
        <text>O-phospho-L-seryl-[protein] + H2O = L-seryl-[protein] + phosphate</text>
        <dbReference type="Rhea" id="RHEA:20629"/>
        <dbReference type="Rhea" id="RHEA-COMP:9863"/>
        <dbReference type="Rhea" id="RHEA-COMP:11604"/>
        <dbReference type="ChEBI" id="CHEBI:15377"/>
        <dbReference type="ChEBI" id="CHEBI:29999"/>
        <dbReference type="ChEBI" id="CHEBI:43474"/>
        <dbReference type="ChEBI" id="CHEBI:83421"/>
        <dbReference type="EC" id="3.1.3.16"/>
    </reaction>
</comment>
<keyword evidence="5" id="KW-1185">Reference proteome</keyword>
<comment type="similarity">
    <text evidence="1">Belongs to the PP2C family.</text>
</comment>
<comment type="catalytic activity">
    <reaction evidence="1">
        <text>O-phospho-L-threonyl-[protein] + H2O = L-threonyl-[protein] + phosphate</text>
        <dbReference type="Rhea" id="RHEA:47004"/>
        <dbReference type="Rhea" id="RHEA-COMP:11060"/>
        <dbReference type="Rhea" id="RHEA-COMP:11605"/>
        <dbReference type="ChEBI" id="CHEBI:15377"/>
        <dbReference type="ChEBI" id="CHEBI:30013"/>
        <dbReference type="ChEBI" id="CHEBI:43474"/>
        <dbReference type="ChEBI" id="CHEBI:61977"/>
        <dbReference type="EC" id="3.1.3.16"/>
    </reaction>
</comment>
<evidence type="ECO:0000256" key="2">
    <source>
        <dbReference type="SAM" id="MobiDB-lite"/>
    </source>
</evidence>
<dbReference type="STRING" id="94643.A0A2A9M193"/>
<keyword evidence="1" id="KW-0378">Hydrolase</keyword>
<dbReference type="AlphaFoldDB" id="A0A2A9M193"/>
<dbReference type="PANTHER" id="PTHR12320">
    <property type="entry name" value="PROTEIN PHOSPHATASE 2C"/>
    <property type="match status" value="1"/>
</dbReference>
<name>A0A2A9M193_BESBE</name>
<dbReference type="EMBL" id="NWUJ01000013">
    <property type="protein sequence ID" value="PFH31739.1"/>
    <property type="molecule type" value="Genomic_DNA"/>
</dbReference>
<dbReference type="Gene3D" id="3.60.40.10">
    <property type="entry name" value="PPM-type phosphatase domain"/>
    <property type="match status" value="1"/>
</dbReference>
<comment type="cofactor">
    <cofactor evidence="1">
        <name>Mn(2+)</name>
        <dbReference type="ChEBI" id="CHEBI:29035"/>
    </cofactor>
</comment>
<dbReference type="InterPro" id="IPR001932">
    <property type="entry name" value="PPM-type_phosphatase-like_dom"/>
</dbReference>
<accession>A0A2A9M193</accession>
<protein>
    <recommendedName>
        <fullName evidence="1">Protein phosphatase</fullName>
        <ecNumber evidence="1">3.1.3.16</ecNumber>
    </recommendedName>
</protein>
<proteinExistence type="inferred from homology"/>
<dbReference type="KEGG" id="bbes:BESB_022310"/>
<evidence type="ECO:0000256" key="1">
    <source>
        <dbReference type="RuleBase" id="RU366020"/>
    </source>
</evidence>
<dbReference type="GeneID" id="40307291"/>
<dbReference type="InterPro" id="IPR039123">
    <property type="entry name" value="PPTC7"/>
</dbReference>
<evidence type="ECO:0000313" key="4">
    <source>
        <dbReference type="EMBL" id="PFH31739.1"/>
    </source>
</evidence>
<organism evidence="4 5">
    <name type="scientific">Besnoitia besnoiti</name>
    <name type="common">Apicomplexan protozoan</name>
    <dbReference type="NCBI Taxonomy" id="94643"/>
    <lineage>
        <taxon>Eukaryota</taxon>
        <taxon>Sar</taxon>
        <taxon>Alveolata</taxon>
        <taxon>Apicomplexa</taxon>
        <taxon>Conoidasida</taxon>
        <taxon>Coccidia</taxon>
        <taxon>Eucoccidiorida</taxon>
        <taxon>Eimeriorina</taxon>
        <taxon>Sarcocystidae</taxon>
        <taxon>Besnoitia</taxon>
    </lineage>
</organism>
<dbReference type="SUPFAM" id="SSF81606">
    <property type="entry name" value="PP2C-like"/>
    <property type="match status" value="1"/>
</dbReference>
<feature type="domain" description="PPM-type phosphatase" evidence="3">
    <location>
        <begin position="39"/>
        <end position="357"/>
    </location>
</feature>
<keyword evidence="1" id="KW-0904">Protein phosphatase</keyword>